<feature type="domain" description="Peptidase M20 dimerisation" evidence="9">
    <location>
        <begin position="179"/>
        <end position="278"/>
    </location>
</feature>
<keyword evidence="7" id="KW-0862">Zinc</keyword>
<evidence type="ECO:0000256" key="3">
    <source>
        <dbReference type="ARBA" id="ARBA00006247"/>
    </source>
</evidence>
<evidence type="ECO:0000256" key="6">
    <source>
        <dbReference type="ARBA" id="ARBA00022801"/>
    </source>
</evidence>
<keyword evidence="8" id="KW-0170">Cobalt</keyword>
<proteinExistence type="inferred from homology"/>
<gene>
    <name evidence="10" type="ORF">HYZ11_10760</name>
</gene>
<evidence type="ECO:0000256" key="4">
    <source>
        <dbReference type="ARBA" id="ARBA00022605"/>
    </source>
</evidence>
<sequence>MDAPFQDEAVSLTRELVRIPSENPTGSEARVADWLEDYLRGLGLPVERDRVAEGRENVVAEIAGEAAQPALVFLNHMDTVPAGEGWTRDPFAAECAEGRLWGRGTCDMKGGLAAALVALRGLKKKVDAGARPLRTVRCCLVVDEESPWMRGAAAAIERGRIGARDVVLACEPTRMRLVTAQKGAMWYEVLISGRSAHASVPHAGADAVLAGARTVLRLHAEAASLKASDPLLGRTTVVASVVQGGRKTNIVADRCRLEADVRFVPPLGVADARGLVERAAWAACAETPGTSAEVRALSVDRPPIFSDLGSEGGAILSRALAEAAGAPPEPAGVSYYSDAGLAAARTGSRQCFLLGPGNVEQAHGPDEFVDIEELRRAARVFGRLTERFALGGG</sequence>
<evidence type="ECO:0000256" key="1">
    <source>
        <dbReference type="ARBA" id="ARBA00001941"/>
    </source>
</evidence>
<dbReference type="Pfam" id="PF07687">
    <property type="entry name" value="M20_dimer"/>
    <property type="match status" value="1"/>
</dbReference>
<dbReference type="AlphaFoldDB" id="A0A932I2M1"/>
<comment type="cofactor">
    <cofactor evidence="1">
        <name>Co(2+)</name>
        <dbReference type="ChEBI" id="CHEBI:48828"/>
    </cofactor>
</comment>
<evidence type="ECO:0000256" key="2">
    <source>
        <dbReference type="ARBA" id="ARBA00001947"/>
    </source>
</evidence>
<keyword evidence="5" id="KW-0479">Metal-binding</keyword>
<dbReference type="Pfam" id="PF01546">
    <property type="entry name" value="Peptidase_M20"/>
    <property type="match status" value="1"/>
</dbReference>
<dbReference type="GO" id="GO:0008652">
    <property type="term" value="P:amino acid biosynthetic process"/>
    <property type="evidence" value="ECO:0007669"/>
    <property type="project" value="UniProtKB-KW"/>
</dbReference>
<evidence type="ECO:0000313" key="10">
    <source>
        <dbReference type="EMBL" id="MBI3128074.1"/>
    </source>
</evidence>
<dbReference type="InterPro" id="IPR011650">
    <property type="entry name" value="Peptidase_M20_dimer"/>
</dbReference>
<organism evidence="10 11">
    <name type="scientific">Tectimicrobiota bacterium</name>
    <dbReference type="NCBI Taxonomy" id="2528274"/>
    <lineage>
        <taxon>Bacteria</taxon>
        <taxon>Pseudomonadati</taxon>
        <taxon>Nitrospinota/Tectimicrobiota group</taxon>
        <taxon>Candidatus Tectimicrobiota</taxon>
    </lineage>
</organism>
<evidence type="ECO:0000256" key="5">
    <source>
        <dbReference type="ARBA" id="ARBA00022723"/>
    </source>
</evidence>
<dbReference type="PANTHER" id="PTHR43808:SF8">
    <property type="entry name" value="PEPTIDASE M20 DIMERISATION DOMAIN-CONTAINING PROTEIN"/>
    <property type="match status" value="1"/>
</dbReference>
<dbReference type="InterPro" id="IPR050072">
    <property type="entry name" value="Peptidase_M20A"/>
</dbReference>
<dbReference type="GO" id="GO:0046872">
    <property type="term" value="F:metal ion binding"/>
    <property type="evidence" value="ECO:0007669"/>
    <property type="project" value="UniProtKB-KW"/>
</dbReference>
<protein>
    <submittedName>
        <fullName evidence="10">M20 family metallopeptidase</fullName>
    </submittedName>
</protein>
<evidence type="ECO:0000256" key="7">
    <source>
        <dbReference type="ARBA" id="ARBA00022833"/>
    </source>
</evidence>
<comment type="caution">
    <text evidence="10">The sequence shown here is derived from an EMBL/GenBank/DDBJ whole genome shotgun (WGS) entry which is preliminary data.</text>
</comment>
<dbReference type="Gene3D" id="3.30.70.360">
    <property type="match status" value="1"/>
</dbReference>
<evidence type="ECO:0000259" key="9">
    <source>
        <dbReference type="Pfam" id="PF07687"/>
    </source>
</evidence>
<comment type="similarity">
    <text evidence="3">Belongs to the peptidase M20A family.</text>
</comment>
<comment type="cofactor">
    <cofactor evidence="2">
        <name>Zn(2+)</name>
        <dbReference type="ChEBI" id="CHEBI:29105"/>
    </cofactor>
</comment>
<dbReference type="NCBIfam" id="TIGR01910">
    <property type="entry name" value="DapE-ArgE"/>
    <property type="match status" value="1"/>
</dbReference>
<accession>A0A932I2M1</accession>
<dbReference type="EMBL" id="JACPUR010000023">
    <property type="protein sequence ID" value="MBI3128074.1"/>
    <property type="molecule type" value="Genomic_DNA"/>
</dbReference>
<evidence type="ECO:0000256" key="8">
    <source>
        <dbReference type="ARBA" id="ARBA00023285"/>
    </source>
</evidence>
<name>A0A932I2M1_UNCTE</name>
<dbReference type="PANTHER" id="PTHR43808">
    <property type="entry name" value="ACETYLORNITHINE DEACETYLASE"/>
    <property type="match status" value="1"/>
</dbReference>
<dbReference type="CDD" id="cd08659">
    <property type="entry name" value="M20_ArgE_DapE-like"/>
    <property type="match status" value="1"/>
</dbReference>
<dbReference type="SUPFAM" id="SSF55031">
    <property type="entry name" value="Bacterial exopeptidase dimerisation domain"/>
    <property type="match status" value="1"/>
</dbReference>
<dbReference type="GO" id="GO:0016787">
    <property type="term" value="F:hydrolase activity"/>
    <property type="evidence" value="ECO:0007669"/>
    <property type="project" value="UniProtKB-KW"/>
</dbReference>
<dbReference type="Proteomes" id="UP000782312">
    <property type="component" value="Unassembled WGS sequence"/>
</dbReference>
<dbReference type="InterPro" id="IPR010182">
    <property type="entry name" value="ArgE/DapE"/>
</dbReference>
<evidence type="ECO:0000313" key="11">
    <source>
        <dbReference type="Proteomes" id="UP000782312"/>
    </source>
</evidence>
<dbReference type="Gene3D" id="3.40.630.10">
    <property type="entry name" value="Zn peptidases"/>
    <property type="match status" value="2"/>
</dbReference>
<dbReference type="SUPFAM" id="SSF53187">
    <property type="entry name" value="Zn-dependent exopeptidases"/>
    <property type="match status" value="1"/>
</dbReference>
<keyword evidence="4" id="KW-0028">Amino-acid biosynthesis</keyword>
<reference evidence="10" key="1">
    <citation type="submission" date="2020-07" db="EMBL/GenBank/DDBJ databases">
        <title>Huge and variable diversity of episymbiotic CPR bacteria and DPANN archaea in groundwater ecosystems.</title>
        <authorList>
            <person name="He C.Y."/>
            <person name="Keren R."/>
            <person name="Whittaker M."/>
            <person name="Farag I.F."/>
            <person name="Doudna J."/>
            <person name="Cate J.H.D."/>
            <person name="Banfield J.F."/>
        </authorList>
    </citation>
    <scope>NUCLEOTIDE SEQUENCE</scope>
    <source>
        <strain evidence="10">NC_groundwater_763_Ag_S-0.2um_68_21</strain>
    </source>
</reference>
<keyword evidence="6" id="KW-0378">Hydrolase</keyword>
<dbReference type="InterPro" id="IPR002933">
    <property type="entry name" value="Peptidase_M20"/>
</dbReference>
<dbReference type="InterPro" id="IPR036264">
    <property type="entry name" value="Bact_exopeptidase_dim_dom"/>
</dbReference>